<dbReference type="Pfam" id="PF02518">
    <property type="entry name" value="HATPase_c"/>
    <property type="match status" value="1"/>
</dbReference>
<evidence type="ECO:0000256" key="8">
    <source>
        <dbReference type="ARBA" id="ARBA00023012"/>
    </source>
</evidence>
<dbReference type="AlphaFoldDB" id="A0A517N779"/>
<evidence type="ECO:0000256" key="6">
    <source>
        <dbReference type="ARBA" id="ARBA00022777"/>
    </source>
</evidence>
<dbReference type="InterPro" id="IPR005467">
    <property type="entry name" value="His_kinase_dom"/>
</dbReference>
<feature type="domain" description="Histidine kinase" evidence="11">
    <location>
        <begin position="353"/>
        <end position="572"/>
    </location>
</feature>
<dbReference type="PANTHER" id="PTHR42878">
    <property type="entry name" value="TWO-COMPONENT HISTIDINE KINASE"/>
    <property type="match status" value="1"/>
</dbReference>
<evidence type="ECO:0000259" key="11">
    <source>
        <dbReference type="PROSITE" id="PS50109"/>
    </source>
</evidence>
<dbReference type="SMART" id="SM00387">
    <property type="entry name" value="HATPase_c"/>
    <property type="match status" value="1"/>
</dbReference>
<gene>
    <name evidence="12" type="primary">kinB</name>
    <name evidence="12" type="ORF">K227x_13750</name>
</gene>
<dbReference type="KEGG" id="rlc:K227x_13750"/>
<dbReference type="EC" id="2.7.13.3" evidence="2"/>
<evidence type="ECO:0000256" key="3">
    <source>
        <dbReference type="ARBA" id="ARBA00022553"/>
    </source>
</evidence>
<accession>A0A517N779</accession>
<dbReference type="GO" id="GO:0000156">
    <property type="term" value="F:phosphorelay response regulator activity"/>
    <property type="evidence" value="ECO:0007669"/>
    <property type="project" value="TreeGrafter"/>
</dbReference>
<evidence type="ECO:0000313" key="13">
    <source>
        <dbReference type="Proteomes" id="UP000318538"/>
    </source>
</evidence>
<dbReference type="PROSITE" id="PS50109">
    <property type="entry name" value="HIS_KIN"/>
    <property type="match status" value="1"/>
</dbReference>
<organism evidence="12 13">
    <name type="scientific">Rubripirellula lacrimiformis</name>
    <dbReference type="NCBI Taxonomy" id="1930273"/>
    <lineage>
        <taxon>Bacteria</taxon>
        <taxon>Pseudomonadati</taxon>
        <taxon>Planctomycetota</taxon>
        <taxon>Planctomycetia</taxon>
        <taxon>Pirellulales</taxon>
        <taxon>Pirellulaceae</taxon>
        <taxon>Rubripirellula</taxon>
    </lineage>
</organism>
<keyword evidence="10" id="KW-1133">Transmembrane helix</keyword>
<evidence type="ECO:0000256" key="9">
    <source>
        <dbReference type="SAM" id="MobiDB-lite"/>
    </source>
</evidence>
<name>A0A517N779_9BACT</name>
<evidence type="ECO:0000256" key="5">
    <source>
        <dbReference type="ARBA" id="ARBA00022741"/>
    </source>
</evidence>
<keyword evidence="3" id="KW-0597">Phosphoprotein</keyword>
<dbReference type="GO" id="GO:0030295">
    <property type="term" value="F:protein kinase activator activity"/>
    <property type="evidence" value="ECO:0007669"/>
    <property type="project" value="TreeGrafter"/>
</dbReference>
<dbReference type="RefSeq" id="WP_218933805.1">
    <property type="nucleotide sequence ID" value="NZ_CP036525.1"/>
</dbReference>
<dbReference type="SUPFAM" id="SSF47384">
    <property type="entry name" value="Homodimeric domain of signal transducing histidine kinase"/>
    <property type="match status" value="1"/>
</dbReference>
<keyword evidence="6" id="KW-0418">Kinase</keyword>
<evidence type="ECO:0000256" key="1">
    <source>
        <dbReference type="ARBA" id="ARBA00000085"/>
    </source>
</evidence>
<dbReference type="InterPro" id="IPR036097">
    <property type="entry name" value="HisK_dim/P_sf"/>
</dbReference>
<feature type="compositionally biased region" description="Low complexity" evidence="9">
    <location>
        <begin position="117"/>
        <end position="127"/>
    </location>
</feature>
<feature type="compositionally biased region" description="Polar residues" evidence="9">
    <location>
        <begin position="564"/>
        <end position="575"/>
    </location>
</feature>
<keyword evidence="4 12" id="KW-0808">Transferase</keyword>
<protein>
    <recommendedName>
        <fullName evidence="2">histidine kinase</fullName>
        <ecNumber evidence="2">2.7.13.3</ecNumber>
    </recommendedName>
</protein>
<dbReference type="InterPro" id="IPR036890">
    <property type="entry name" value="HATPase_C_sf"/>
</dbReference>
<reference evidence="12 13" key="1">
    <citation type="submission" date="2019-02" db="EMBL/GenBank/DDBJ databases">
        <title>Deep-cultivation of Planctomycetes and their phenomic and genomic characterization uncovers novel biology.</title>
        <authorList>
            <person name="Wiegand S."/>
            <person name="Jogler M."/>
            <person name="Boedeker C."/>
            <person name="Pinto D."/>
            <person name="Vollmers J."/>
            <person name="Rivas-Marin E."/>
            <person name="Kohn T."/>
            <person name="Peeters S.H."/>
            <person name="Heuer A."/>
            <person name="Rast P."/>
            <person name="Oberbeckmann S."/>
            <person name="Bunk B."/>
            <person name="Jeske O."/>
            <person name="Meyerdierks A."/>
            <person name="Storesund J.E."/>
            <person name="Kallscheuer N."/>
            <person name="Luecker S."/>
            <person name="Lage O.M."/>
            <person name="Pohl T."/>
            <person name="Merkel B.J."/>
            <person name="Hornburger P."/>
            <person name="Mueller R.-W."/>
            <person name="Bruemmer F."/>
            <person name="Labrenz M."/>
            <person name="Spormann A.M."/>
            <person name="Op den Camp H."/>
            <person name="Overmann J."/>
            <person name="Amann R."/>
            <person name="Jetten M.S.M."/>
            <person name="Mascher T."/>
            <person name="Medema M.H."/>
            <person name="Devos D.P."/>
            <person name="Kaster A.-K."/>
            <person name="Ovreas L."/>
            <person name="Rohde M."/>
            <person name="Galperin M.Y."/>
            <person name="Jogler C."/>
        </authorList>
    </citation>
    <scope>NUCLEOTIDE SEQUENCE [LARGE SCALE GENOMIC DNA]</scope>
    <source>
        <strain evidence="12 13">K22_7</strain>
    </source>
</reference>
<dbReference type="GO" id="GO:0000155">
    <property type="term" value="F:phosphorelay sensor kinase activity"/>
    <property type="evidence" value="ECO:0007669"/>
    <property type="project" value="InterPro"/>
</dbReference>
<dbReference type="PANTHER" id="PTHR42878:SF7">
    <property type="entry name" value="SENSOR HISTIDINE KINASE GLRK"/>
    <property type="match status" value="1"/>
</dbReference>
<proteinExistence type="predicted"/>
<evidence type="ECO:0000256" key="4">
    <source>
        <dbReference type="ARBA" id="ARBA00022679"/>
    </source>
</evidence>
<dbReference type="InterPro" id="IPR003594">
    <property type="entry name" value="HATPase_dom"/>
</dbReference>
<evidence type="ECO:0000256" key="7">
    <source>
        <dbReference type="ARBA" id="ARBA00022840"/>
    </source>
</evidence>
<dbReference type="InterPro" id="IPR003661">
    <property type="entry name" value="HisK_dim/P_dom"/>
</dbReference>
<keyword evidence="8" id="KW-0902">Two-component regulatory system</keyword>
<comment type="catalytic activity">
    <reaction evidence="1">
        <text>ATP + protein L-histidine = ADP + protein N-phospho-L-histidine.</text>
        <dbReference type="EC" id="2.7.13.3"/>
    </reaction>
</comment>
<dbReference type="GO" id="GO:0007234">
    <property type="term" value="P:osmosensory signaling via phosphorelay pathway"/>
    <property type="evidence" value="ECO:0007669"/>
    <property type="project" value="TreeGrafter"/>
</dbReference>
<keyword evidence="10" id="KW-0812">Transmembrane</keyword>
<dbReference type="Gene3D" id="3.30.565.10">
    <property type="entry name" value="Histidine kinase-like ATPase, C-terminal domain"/>
    <property type="match status" value="1"/>
</dbReference>
<keyword evidence="7" id="KW-0067">ATP-binding</keyword>
<feature type="region of interest" description="Disordered" evidence="9">
    <location>
        <begin position="111"/>
        <end position="147"/>
    </location>
</feature>
<dbReference type="PRINTS" id="PR00344">
    <property type="entry name" value="BCTRLSENSOR"/>
</dbReference>
<feature type="region of interest" description="Disordered" evidence="9">
    <location>
        <begin position="552"/>
        <end position="575"/>
    </location>
</feature>
<sequence>MMRSWWWSISQTLARPWMLWSIFVAVTLLASLGLGLLSYHAMHLSRVRQIAEASKELQQNVRVALWRLDSRLGPFIATANDHRPPLMADHDPTYIRCRFLIANAVAIAGPTAQPGRSSGAKGKSSASVPRYQSRDAITAPDGRLDPELNRGEAFAELRARVPAPQMMQAAQQWMPNEIASLVAQPSADSNQLELQNRNSLVQQQFALNQFAQAAQQNVAGPVPQTENQISIRPIWIDAELFVLRTRLDGQIEGAWLDWPRLRNSMMDDIADLIPQATFAPLPTPQTADPEFALAAIPAQISVPLPADTSTSWSPTDTSLCFAWSAWAVTILIAALALGRLIAISERRAAFVSAVTHELRTPLTTFRLYSDLLARDIVSDPDQRRDYLQTLCREADRLSHLVDNVLRYSKLQHTAPHACTQLVDVDTWISRITPRLASRLAEVQLTLVTEFDSGSQVRMDDQAIEQAVFNLVDNAAKYAADADDRRVHFSAKRRAGTFVLTVADHGPGIPHALTGTLFQPFTKSSDVAAETASGVGLGLSLVKQIATALGGTVTHRPTSGGGATLQIQLPQHGSHR</sequence>
<evidence type="ECO:0000256" key="2">
    <source>
        <dbReference type="ARBA" id="ARBA00012438"/>
    </source>
</evidence>
<feature type="transmembrane region" description="Helical" evidence="10">
    <location>
        <begin position="321"/>
        <end position="342"/>
    </location>
</feature>
<keyword evidence="13" id="KW-1185">Reference proteome</keyword>
<dbReference type="SMART" id="SM00388">
    <property type="entry name" value="HisKA"/>
    <property type="match status" value="1"/>
</dbReference>
<dbReference type="Pfam" id="PF00512">
    <property type="entry name" value="HisKA"/>
    <property type="match status" value="1"/>
</dbReference>
<dbReference type="Gene3D" id="1.10.287.130">
    <property type="match status" value="1"/>
</dbReference>
<evidence type="ECO:0000256" key="10">
    <source>
        <dbReference type="SAM" id="Phobius"/>
    </source>
</evidence>
<keyword evidence="5" id="KW-0547">Nucleotide-binding</keyword>
<dbReference type="InterPro" id="IPR050351">
    <property type="entry name" value="BphY/WalK/GraS-like"/>
</dbReference>
<dbReference type="EMBL" id="CP036525">
    <property type="protein sequence ID" value="QDT02996.1"/>
    <property type="molecule type" value="Genomic_DNA"/>
</dbReference>
<dbReference type="GO" id="GO:0005524">
    <property type="term" value="F:ATP binding"/>
    <property type="evidence" value="ECO:0007669"/>
    <property type="project" value="UniProtKB-KW"/>
</dbReference>
<dbReference type="SUPFAM" id="SSF55874">
    <property type="entry name" value="ATPase domain of HSP90 chaperone/DNA topoisomerase II/histidine kinase"/>
    <property type="match status" value="1"/>
</dbReference>
<dbReference type="CDD" id="cd00082">
    <property type="entry name" value="HisKA"/>
    <property type="match status" value="1"/>
</dbReference>
<dbReference type="InterPro" id="IPR004358">
    <property type="entry name" value="Sig_transdc_His_kin-like_C"/>
</dbReference>
<keyword evidence="10" id="KW-0472">Membrane</keyword>
<evidence type="ECO:0000313" key="12">
    <source>
        <dbReference type="EMBL" id="QDT02996.1"/>
    </source>
</evidence>
<dbReference type="Proteomes" id="UP000318538">
    <property type="component" value="Chromosome"/>
</dbReference>